<gene>
    <name evidence="2" type="ORF">dsmv_0247</name>
</gene>
<evidence type="ECO:0008006" key="4">
    <source>
        <dbReference type="Google" id="ProtNLM"/>
    </source>
</evidence>
<feature type="coiled-coil region" evidence="1">
    <location>
        <begin position="144"/>
        <end position="171"/>
    </location>
</feature>
<comment type="caution">
    <text evidence="2">The sequence shown here is derived from an EMBL/GenBank/DDBJ whole genome shotgun (WGS) entry which is preliminary data.</text>
</comment>
<dbReference type="AlphaFoldDB" id="S7TNS0"/>
<accession>S7TNS0</accession>
<evidence type="ECO:0000313" key="2">
    <source>
        <dbReference type="EMBL" id="EPR38837.1"/>
    </source>
</evidence>
<reference evidence="2 3" key="1">
    <citation type="journal article" date="2013" name="Genome Announc.">
        <title>Draft genome sequences for three mercury-methylating, sulfate-reducing bacteria.</title>
        <authorList>
            <person name="Brown S.D."/>
            <person name="Hurt R.A.Jr."/>
            <person name="Gilmour C.C."/>
            <person name="Elias D.A."/>
        </authorList>
    </citation>
    <scope>NUCLEOTIDE SEQUENCE [LARGE SCALE GENOMIC DNA]</scope>
    <source>
        <strain evidence="2 3">DSM 2059</strain>
    </source>
</reference>
<evidence type="ECO:0000256" key="1">
    <source>
        <dbReference type="SAM" id="Coils"/>
    </source>
</evidence>
<keyword evidence="1" id="KW-0175">Coiled coil</keyword>
<sequence length="187" mass="21158">MGGKQKRHRQHVLLFFAACLMFLMMTIGCRTAPRPLVPEPYSPEDRQESRLLDQAELFLDKKDYSGAMNAVREAISCCSGRFSDRAVHLLGIVLSAPDNPAGIRNDAIRCFKTLEVSFPDAVYGPASRCWAAALNEFSARETETRDLKKIIQSQRKEIRMLERQLEQLKAVDLELQPPKLGDESPHE</sequence>
<dbReference type="STRING" id="897.B2D07_04725"/>
<proteinExistence type="predicted"/>
<dbReference type="EMBL" id="ATHJ01000094">
    <property type="protein sequence ID" value="EPR38837.1"/>
    <property type="molecule type" value="Genomic_DNA"/>
</dbReference>
<name>S7TNS0_DESML</name>
<dbReference type="PROSITE" id="PS51257">
    <property type="entry name" value="PROKAR_LIPOPROTEIN"/>
    <property type="match status" value="1"/>
</dbReference>
<organism evidence="2 3">
    <name type="scientific">Desulfococcus multivorans DSM 2059</name>
    <dbReference type="NCBI Taxonomy" id="1121405"/>
    <lineage>
        <taxon>Bacteria</taxon>
        <taxon>Pseudomonadati</taxon>
        <taxon>Thermodesulfobacteriota</taxon>
        <taxon>Desulfobacteria</taxon>
        <taxon>Desulfobacterales</taxon>
        <taxon>Desulfococcaceae</taxon>
        <taxon>Desulfococcus</taxon>
    </lineage>
</organism>
<evidence type="ECO:0000313" key="3">
    <source>
        <dbReference type="Proteomes" id="UP000014977"/>
    </source>
</evidence>
<keyword evidence="3" id="KW-1185">Reference proteome</keyword>
<dbReference type="Proteomes" id="UP000014977">
    <property type="component" value="Unassembled WGS sequence"/>
</dbReference>
<protein>
    <recommendedName>
        <fullName evidence="4">Outer membrane lipoprotein BamD-like domain-containing protein</fullName>
    </recommendedName>
</protein>